<name>A0ABQ8K4D4_9APHY</name>
<protein>
    <submittedName>
        <fullName evidence="2">Zn-finger domain-containing protein</fullName>
    </submittedName>
</protein>
<sequence length="959" mass="108538">MVLSLNHYCGLCGKQLPTASGVNKHVQNTPGCRAKWERQVRRLPAVSVFEDAPQTDENTAPDVAMEPAVGDQRDVGEDAAMNVDDMQEDPVMVEDEEDLRPHNPYRATVEDVEDEDEGFFAPCVADALKQAKTQFETYRDATQASGEGDYFPFADAEEWGLAEWLVKHLGQTRTEEYLQLPITKNRSNLSFHNNYSFLKKVDKLPRGPEWSCEIVTIHGNHPGPDGALLSEDVELWKRDPVQEWMCLAPEQAFADPEIQRASETLPAGAVVAPIILASDKTKLSQFRGDKSAWPVYLTIGNIAKEKRRQSSSHAMILIGYLPVSKLDCFTDDMRSLAGYRLFHHCMAELLKPLVKAGKDGVEMVCSDGGVRRIYPIVAAYIADFPEQCLITGCRENRCPCCTVPGDRRSEPGEFPLRDPEKTFAALQRQKHGYAPSVFTEEGLRAVYNPFWHDLPHSNIFTAITPDLLHQLHKGIFKDHLVSWCMSIIGKDEMDARFQAMASYPGLRHFKNGISRVSQWTGTEHKEMQRVFVGLLSGAVRKEVLTIVCALLDFIYFSQLRLHTSDTVDPLAECLATFHAHKDVLLELEIREHFNIPKLHMLTHYVNAIRLFGALDGFNTELPERLHINYAKEAYRASNRRDYEEQMTVWLRRQEAVYRRSMYLTWRSTLPSPSRSNEHVRQSPRPRISGSTGTHALESSESESERDEALERVVAQAVRNSIAEDRRLAKVCPFPGTTVARLQTAYGAHDFLPALSTYLKKNLPRNRIVPGVHNRFDVYNKVYTHLPPNPRHSEHTTRLCIRATPAKEPPSRSRKPRAPAHQDMALVRCSTGGHTHLPGGLKGLRVAQVHAIFKLPAQFGSFACPLAYIEWFTHLNKPDPTTKMYSISRASQGRRRVAEIVELDDLVRPCHLAPKCTSAINPAWTSDNVYESAKTFWLNRWIDLDMFCRHRLRGGHSSPS</sequence>
<evidence type="ECO:0000313" key="3">
    <source>
        <dbReference type="Proteomes" id="UP000814176"/>
    </source>
</evidence>
<gene>
    <name evidence="2" type="ORF">C8Q71DRAFT_798815</name>
</gene>
<dbReference type="GeneID" id="72006576"/>
<evidence type="ECO:0000256" key="1">
    <source>
        <dbReference type="SAM" id="MobiDB-lite"/>
    </source>
</evidence>
<proteinExistence type="predicted"/>
<dbReference type="Proteomes" id="UP000814176">
    <property type="component" value="Unassembled WGS sequence"/>
</dbReference>
<feature type="region of interest" description="Disordered" evidence="1">
    <location>
        <begin position="669"/>
        <end position="706"/>
    </location>
</feature>
<dbReference type="Pfam" id="PF18759">
    <property type="entry name" value="Plavaka"/>
    <property type="match status" value="2"/>
</dbReference>
<reference evidence="2 3" key="1">
    <citation type="journal article" date="2021" name="Environ. Microbiol.">
        <title>Gene family expansions and transcriptome signatures uncover fungal adaptations to wood decay.</title>
        <authorList>
            <person name="Hage H."/>
            <person name="Miyauchi S."/>
            <person name="Viragh M."/>
            <person name="Drula E."/>
            <person name="Min B."/>
            <person name="Chaduli D."/>
            <person name="Navarro D."/>
            <person name="Favel A."/>
            <person name="Norest M."/>
            <person name="Lesage-Meessen L."/>
            <person name="Balint B."/>
            <person name="Merenyi Z."/>
            <person name="de Eugenio L."/>
            <person name="Morin E."/>
            <person name="Martinez A.T."/>
            <person name="Baldrian P."/>
            <person name="Stursova M."/>
            <person name="Martinez M.J."/>
            <person name="Novotny C."/>
            <person name="Magnuson J.K."/>
            <person name="Spatafora J.W."/>
            <person name="Maurice S."/>
            <person name="Pangilinan J."/>
            <person name="Andreopoulos W."/>
            <person name="LaButti K."/>
            <person name="Hundley H."/>
            <person name="Na H."/>
            <person name="Kuo A."/>
            <person name="Barry K."/>
            <person name="Lipzen A."/>
            <person name="Henrissat B."/>
            <person name="Riley R."/>
            <person name="Ahrendt S."/>
            <person name="Nagy L.G."/>
            <person name="Grigoriev I.V."/>
            <person name="Martin F."/>
            <person name="Rosso M.N."/>
        </authorList>
    </citation>
    <scope>NUCLEOTIDE SEQUENCE [LARGE SCALE GENOMIC DNA]</scope>
    <source>
        <strain evidence="2 3">CIRM-BRFM 1785</strain>
    </source>
</reference>
<keyword evidence="3" id="KW-1185">Reference proteome</keyword>
<dbReference type="EMBL" id="JADCUA010000024">
    <property type="protein sequence ID" value="KAH9831721.1"/>
    <property type="molecule type" value="Genomic_DNA"/>
</dbReference>
<evidence type="ECO:0000313" key="2">
    <source>
        <dbReference type="EMBL" id="KAH9831721.1"/>
    </source>
</evidence>
<organism evidence="2 3">
    <name type="scientific">Rhodofomes roseus</name>
    <dbReference type="NCBI Taxonomy" id="34475"/>
    <lineage>
        <taxon>Eukaryota</taxon>
        <taxon>Fungi</taxon>
        <taxon>Dikarya</taxon>
        <taxon>Basidiomycota</taxon>
        <taxon>Agaricomycotina</taxon>
        <taxon>Agaricomycetes</taxon>
        <taxon>Polyporales</taxon>
        <taxon>Rhodofomes</taxon>
    </lineage>
</organism>
<dbReference type="InterPro" id="IPR041078">
    <property type="entry name" value="Plavaka"/>
</dbReference>
<accession>A0ABQ8K4D4</accession>
<dbReference type="RefSeq" id="XP_047774818.1">
    <property type="nucleotide sequence ID" value="XM_047925844.1"/>
</dbReference>
<comment type="caution">
    <text evidence="2">The sequence shown here is derived from an EMBL/GenBank/DDBJ whole genome shotgun (WGS) entry which is preliminary data.</text>
</comment>